<dbReference type="Pfam" id="PF12094">
    <property type="entry name" value="DUF3570"/>
    <property type="match status" value="1"/>
</dbReference>
<evidence type="ECO:0000313" key="1">
    <source>
        <dbReference type="EMBL" id="PWK20069.1"/>
    </source>
</evidence>
<organism evidence="1 2">
    <name type="scientific">Arcicella aurantiaca</name>
    <dbReference type="NCBI Taxonomy" id="591202"/>
    <lineage>
        <taxon>Bacteria</taxon>
        <taxon>Pseudomonadati</taxon>
        <taxon>Bacteroidota</taxon>
        <taxon>Cytophagia</taxon>
        <taxon>Cytophagales</taxon>
        <taxon>Flectobacillaceae</taxon>
        <taxon>Arcicella</taxon>
    </lineage>
</organism>
<evidence type="ECO:0000313" key="2">
    <source>
        <dbReference type="Proteomes" id="UP000245489"/>
    </source>
</evidence>
<dbReference type="RefSeq" id="WP_109744553.1">
    <property type="nucleotide sequence ID" value="NZ_QGGO01000026.1"/>
</dbReference>
<dbReference type="AlphaFoldDB" id="A0A316DSB2"/>
<dbReference type="InterPro" id="IPR021953">
    <property type="entry name" value="DUF3570"/>
</dbReference>
<proteinExistence type="predicted"/>
<accession>A0A316DSB2</accession>
<name>A0A316DSB2_9BACT</name>
<gene>
    <name evidence="1" type="ORF">LV89_03879</name>
</gene>
<protein>
    <submittedName>
        <fullName evidence="1">Uncharacterized protein DUF3570</fullName>
    </submittedName>
</protein>
<sequence length="436" mass="48571">MTKNRLNLTLALVCFACIGFSQNRVPQATKEVESEKKPIKVSLLSNYYEQDGEHGATNGGKGSQDLYSYTQEGSIFLPVSKRVGVKLSGGVDYFTAASYLDIDKYKTSASSGNSGVSVDETRTYGGIGIDFSNKNQTKTMSPYVGFSKEYDVNSLTLGYSHSLINPTSGSVLSFKLNSIMDTWMLIYPGEFRNTNDEYDAGTSASDKGTKINPNAIPIVNSGDTKTKDGKTYGIDNRYSNAIGANYAFNINKKMNALIGVDAIFQKGLLNTPFYRVYFKDGVIDEYSKTVAIEKLPRLRHKLAIYGRFNWFLNKFVVLRTSLRLYKDDWGINSATFDLTVPVKVTRAVTISPFVKVHAQTASDYFAGYGRHLLTDQYYTSDFDLSQLQSQKIGGTLRLVPFHKFLNVKSLDLRYAHYKRSDGLTGNSITAELSFEF</sequence>
<dbReference type="Proteomes" id="UP000245489">
    <property type="component" value="Unassembled WGS sequence"/>
</dbReference>
<reference evidence="1 2" key="1">
    <citation type="submission" date="2018-05" db="EMBL/GenBank/DDBJ databases">
        <title>Genomic Encyclopedia of Archaeal and Bacterial Type Strains, Phase II (KMG-II): from individual species to whole genera.</title>
        <authorList>
            <person name="Goeker M."/>
        </authorList>
    </citation>
    <scope>NUCLEOTIDE SEQUENCE [LARGE SCALE GENOMIC DNA]</scope>
    <source>
        <strain evidence="1 2">DSM 22214</strain>
    </source>
</reference>
<dbReference type="EMBL" id="QGGO01000026">
    <property type="protein sequence ID" value="PWK20069.1"/>
    <property type="molecule type" value="Genomic_DNA"/>
</dbReference>
<comment type="caution">
    <text evidence="1">The sequence shown here is derived from an EMBL/GenBank/DDBJ whole genome shotgun (WGS) entry which is preliminary data.</text>
</comment>
<keyword evidence="2" id="KW-1185">Reference proteome</keyword>
<dbReference type="OrthoDB" id="5450709at2"/>